<dbReference type="PANTHER" id="PTHR47074:SF11">
    <property type="entry name" value="REVERSE TRANSCRIPTASE-LIKE PROTEIN"/>
    <property type="match status" value="1"/>
</dbReference>
<dbReference type="EMBL" id="JACGWO010000011">
    <property type="protein sequence ID" value="KAK4415229.1"/>
    <property type="molecule type" value="Genomic_DNA"/>
</dbReference>
<accession>A0AAE1XPH9</accession>
<evidence type="ECO:0008006" key="3">
    <source>
        <dbReference type="Google" id="ProtNLM"/>
    </source>
</evidence>
<organism evidence="1 2">
    <name type="scientific">Sesamum alatum</name>
    <dbReference type="NCBI Taxonomy" id="300844"/>
    <lineage>
        <taxon>Eukaryota</taxon>
        <taxon>Viridiplantae</taxon>
        <taxon>Streptophyta</taxon>
        <taxon>Embryophyta</taxon>
        <taxon>Tracheophyta</taxon>
        <taxon>Spermatophyta</taxon>
        <taxon>Magnoliopsida</taxon>
        <taxon>eudicotyledons</taxon>
        <taxon>Gunneridae</taxon>
        <taxon>Pentapetalae</taxon>
        <taxon>asterids</taxon>
        <taxon>lamiids</taxon>
        <taxon>Lamiales</taxon>
        <taxon>Pedaliaceae</taxon>
        <taxon>Sesamum</taxon>
    </lineage>
</organism>
<protein>
    <recommendedName>
        <fullName evidence="3">RNase H type-1 domain-containing protein</fullName>
    </recommendedName>
</protein>
<comment type="caution">
    <text evidence="1">The sequence shown here is derived from an EMBL/GenBank/DDBJ whole genome shotgun (WGS) entry which is preliminary data.</text>
</comment>
<dbReference type="CDD" id="cd06222">
    <property type="entry name" value="RNase_H_like"/>
    <property type="match status" value="1"/>
</dbReference>
<evidence type="ECO:0000313" key="1">
    <source>
        <dbReference type="EMBL" id="KAK4415229.1"/>
    </source>
</evidence>
<dbReference type="Proteomes" id="UP001293254">
    <property type="component" value="Unassembled WGS sequence"/>
</dbReference>
<keyword evidence="2" id="KW-1185">Reference proteome</keyword>
<reference evidence="1" key="1">
    <citation type="submission" date="2020-06" db="EMBL/GenBank/DDBJ databases">
        <authorList>
            <person name="Li T."/>
            <person name="Hu X."/>
            <person name="Zhang T."/>
            <person name="Song X."/>
            <person name="Zhang H."/>
            <person name="Dai N."/>
            <person name="Sheng W."/>
            <person name="Hou X."/>
            <person name="Wei L."/>
        </authorList>
    </citation>
    <scope>NUCLEOTIDE SEQUENCE</scope>
    <source>
        <strain evidence="1">3651</strain>
        <tissue evidence="1">Leaf</tissue>
    </source>
</reference>
<evidence type="ECO:0000313" key="2">
    <source>
        <dbReference type="Proteomes" id="UP001293254"/>
    </source>
</evidence>
<name>A0AAE1XPH9_9LAMI</name>
<gene>
    <name evidence="1" type="ORF">Salat_2630200</name>
</gene>
<sequence length="165" mass="17491">MLGLVTPGVGCCRQCKGGRRELKLKWGPYGRKASTALRDARGSEEEPPAAGVVKINFDGAVFADGWEGGSGVVARSLEGECIAWASHRYVKPVFPELVEAIAVREAALLAIPFGWPRVCIEGDCAPRDGNRVAHSLARSDGAFTVGTSLVPQTIVQCLVSDLEAL</sequence>
<dbReference type="InterPro" id="IPR044730">
    <property type="entry name" value="RNase_H-like_dom_plant"/>
</dbReference>
<dbReference type="PANTHER" id="PTHR47074">
    <property type="entry name" value="BNAC02G40300D PROTEIN"/>
    <property type="match status" value="1"/>
</dbReference>
<reference evidence="1" key="2">
    <citation type="journal article" date="2024" name="Plant">
        <title>Genomic evolution and insights into agronomic trait innovations of Sesamum species.</title>
        <authorList>
            <person name="Miao H."/>
            <person name="Wang L."/>
            <person name="Qu L."/>
            <person name="Liu H."/>
            <person name="Sun Y."/>
            <person name="Le M."/>
            <person name="Wang Q."/>
            <person name="Wei S."/>
            <person name="Zheng Y."/>
            <person name="Lin W."/>
            <person name="Duan Y."/>
            <person name="Cao H."/>
            <person name="Xiong S."/>
            <person name="Wang X."/>
            <person name="Wei L."/>
            <person name="Li C."/>
            <person name="Ma Q."/>
            <person name="Ju M."/>
            <person name="Zhao R."/>
            <person name="Li G."/>
            <person name="Mu C."/>
            <person name="Tian Q."/>
            <person name="Mei H."/>
            <person name="Zhang T."/>
            <person name="Gao T."/>
            <person name="Zhang H."/>
        </authorList>
    </citation>
    <scope>NUCLEOTIDE SEQUENCE</scope>
    <source>
        <strain evidence="1">3651</strain>
    </source>
</reference>
<proteinExistence type="predicted"/>
<dbReference type="InterPro" id="IPR052929">
    <property type="entry name" value="RNase_H-like_EbsB-rel"/>
</dbReference>
<dbReference type="AlphaFoldDB" id="A0AAE1XPH9"/>